<accession>A0AAD2D111</accession>
<comment type="caution">
    <text evidence="1">The sequence shown here is derived from an EMBL/GenBank/DDBJ whole genome shotgun (WGS) entry which is preliminary data.</text>
</comment>
<evidence type="ECO:0000313" key="1">
    <source>
        <dbReference type="EMBL" id="CAI2376355.1"/>
    </source>
</evidence>
<sequence>MFVREPDYSFSNQIVHNRCIHLSFCLCEGVHRLSELRCMGYLPSSCCIRNVLGSLLCYKHSQRFWCRNVCGDLLYFLTARSCSQLISSLIYNFVCGLCAVQGNVSASIP</sequence>
<protein>
    <submittedName>
        <fullName evidence="1">Uncharacterized protein</fullName>
    </submittedName>
</protein>
<dbReference type="Proteomes" id="UP001295684">
    <property type="component" value="Unassembled WGS sequence"/>
</dbReference>
<dbReference type="AlphaFoldDB" id="A0AAD2D111"/>
<proteinExistence type="predicted"/>
<name>A0AAD2D111_EUPCR</name>
<evidence type="ECO:0000313" key="2">
    <source>
        <dbReference type="Proteomes" id="UP001295684"/>
    </source>
</evidence>
<keyword evidence="2" id="KW-1185">Reference proteome</keyword>
<reference evidence="1" key="1">
    <citation type="submission" date="2023-07" db="EMBL/GenBank/DDBJ databases">
        <authorList>
            <consortium name="AG Swart"/>
            <person name="Singh M."/>
            <person name="Singh A."/>
            <person name="Seah K."/>
            <person name="Emmerich C."/>
        </authorList>
    </citation>
    <scope>NUCLEOTIDE SEQUENCE</scope>
    <source>
        <strain evidence="1">DP1</strain>
    </source>
</reference>
<organism evidence="1 2">
    <name type="scientific">Euplotes crassus</name>
    <dbReference type="NCBI Taxonomy" id="5936"/>
    <lineage>
        <taxon>Eukaryota</taxon>
        <taxon>Sar</taxon>
        <taxon>Alveolata</taxon>
        <taxon>Ciliophora</taxon>
        <taxon>Intramacronucleata</taxon>
        <taxon>Spirotrichea</taxon>
        <taxon>Hypotrichia</taxon>
        <taxon>Euplotida</taxon>
        <taxon>Euplotidae</taxon>
        <taxon>Moneuplotes</taxon>
    </lineage>
</organism>
<gene>
    <name evidence="1" type="ORF">ECRASSUSDP1_LOCUS17724</name>
</gene>
<dbReference type="EMBL" id="CAMPGE010017912">
    <property type="protein sequence ID" value="CAI2376355.1"/>
    <property type="molecule type" value="Genomic_DNA"/>
</dbReference>